<dbReference type="InterPro" id="IPR018490">
    <property type="entry name" value="cNMP-bd_dom_sf"/>
</dbReference>
<dbReference type="RefSeq" id="WP_202101047.1">
    <property type="nucleotide sequence ID" value="NZ_JAERTY010000001.1"/>
</dbReference>
<evidence type="ECO:0000313" key="2">
    <source>
        <dbReference type="Proteomes" id="UP000625283"/>
    </source>
</evidence>
<protein>
    <recommendedName>
        <fullName evidence="3">CRP-like cAMP-binding protein</fullName>
    </recommendedName>
</protein>
<accession>A0ABS1QZL5</accession>
<comment type="caution">
    <text evidence="1">The sequence shown here is derived from an EMBL/GenBank/DDBJ whole genome shotgun (WGS) entry which is preliminary data.</text>
</comment>
<dbReference type="InterPro" id="IPR014710">
    <property type="entry name" value="RmlC-like_jellyroll"/>
</dbReference>
<evidence type="ECO:0008006" key="3">
    <source>
        <dbReference type="Google" id="ProtNLM"/>
    </source>
</evidence>
<organism evidence="1 2">
    <name type="scientific">Sphingobacterium faecale</name>
    <dbReference type="NCBI Taxonomy" id="2803775"/>
    <lineage>
        <taxon>Bacteria</taxon>
        <taxon>Pseudomonadati</taxon>
        <taxon>Bacteroidota</taxon>
        <taxon>Sphingobacteriia</taxon>
        <taxon>Sphingobacteriales</taxon>
        <taxon>Sphingobacteriaceae</taxon>
        <taxon>Sphingobacterium</taxon>
    </lineage>
</organism>
<keyword evidence="2" id="KW-1185">Reference proteome</keyword>
<name>A0ABS1QZL5_9SPHI</name>
<gene>
    <name evidence="1" type="ORF">JKG61_00535</name>
</gene>
<dbReference type="EMBL" id="JAERTY010000001">
    <property type="protein sequence ID" value="MBL1407227.1"/>
    <property type="molecule type" value="Genomic_DNA"/>
</dbReference>
<sequence length="177" mass="20657">MDIFVLQLRRLLLDYAQDDLYAEWNALYSALTPIHCAAGQRLVSNRGDICFLAKGVLLKTQLETITRIIQADQLIFVPLQSNAIYFHALVPCQLLVLSREELYRIIEVFPRVVRVYDSLLDVWHVQSNERLLLLEMKQKSARIALFKQLHKEACPYMARKDIANYIAVSEEYLRKNF</sequence>
<dbReference type="Proteomes" id="UP000625283">
    <property type="component" value="Unassembled WGS sequence"/>
</dbReference>
<dbReference type="SUPFAM" id="SSF51206">
    <property type="entry name" value="cAMP-binding domain-like"/>
    <property type="match status" value="1"/>
</dbReference>
<reference evidence="1 2" key="1">
    <citation type="submission" date="2021-01" db="EMBL/GenBank/DDBJ databases">
        <title>C459-1 draft genome sequence.</title>
        <authorList>
            <person name="Zhang X.-F."/>
        </authorList>
    </citation>
    <scope>NUCLEOTIDE SEQUENCE [LARGE SCALE GENOMIC DNA]</scope>
    <source>
        <strain evidence="2">C459-1</strain>
    </source>
</reference>
<proteinExistence type="predicted"/>
<evidence type="ECO:0000313" key="1">
    <source>
        <dbReference type="EMBL" id="MBL1407227.1"/>
    </source>
</evidence>
<dbReference type="Gene3D" id="2.60.120.10">
    <property type="entry name" value="Jelly Rolls"/>
    <property type="match status" value="1"/>
</dbReference>